<keyword evidence="1" id="KW-0479">Metal-binding</keyword>
<dbReference type="InterPro" id="IPR017896">
    <property type="entry name" value="4Fe4S_Fe-S-bd"/>
</dbReference>
<evidence type="ECO:0000256" key="3">
    <source>
        <dbReference type="ARBA" id="ARBA00023014"/>
    </source>
</evidence>
<reference evidence="5 6" key="1">
    <citation type="submission" date="2016-07" db="EMBL/GenBank/DDBJ databases">
        <title>Genome and transcriptome analysis of iron-reducing fermentative bacteria Anoxybacter fermentans.</title>
        <authorList>
            <person name="Zeng X."/>
            <person name="Shao Z."/>
        </authorList>
    </citation>
    <scope>NUCLEOTIDE SEQUENCE [LARGE SCALE GENOMIC DNA]</scope>
    <source>
        <strain evidence="5 6">DY22613</strain>
    </source>
</reference>
<protein>
    <submittedName>
        <fullName evidence="5">4Fe-4S ferredoxin</fullName>
    </submittedName>
</protein>
<dbReference type="AlphaFoldDB" id="A0A3S9SW46"/>
<feature type="domain" description="4Fe-4S ferredoxin-type" evidence="4">
    <location>
        <begin position="39"/>
        <end position="66"/>
    </location>
</feature>
<evidence type="ECO:0000259" key="4">
    <source>
        <dbReference type="PROSITE" id="PS51379"/>
    </source>
</evidence>
<dbReference type="Pfam" id="PF25160">
    <property type="entry name" value="LdpA_Fe-S-bd"/>
    <property type="match status" value="1"/>
</dbReference>
<keyword evidence="3" id="KW-0411">Iron-sulfur</keyword>
<dbReference type="EMBL" id="CP016379">
    <property type="protein sequence ID" value="AZR72460.1"/>
    <property type="molecule type" value="Genomic_DNA"/>
</dbReference>
<dbReference type="OrthoDB" id="5421405at2"/>
<dbReference type="PROSITE" id="PS51379">
    <property type="entry name" value="4FE4S_FER_2"/>
    <property type="match status" value="2"/>
</dbReference>
<dbReference type="Gene3D" id="3.30.70.20">
    <property type="match status" value="1"/>
</dbReference>
<proteinExistence type="predicted"/>
<keyword evidence="2" id="KW-0408">Iron</keyword>
<dbReference type="GO" id="GO:0046872">
    <property type="term" value="F:metal ion binding"/>
    <property type="evidence" value="ECO:0007669"/>
    <property type="project" value="UniProtKB-KW"/>
</dbReference>
<dbReference type="KEGG" id="aft:BBF96_03125"/>
<name>A0A3S9SW46_9FIRM</name>
<dbReference type="PROSITE" id="PS00198">
    <property type="entry name" value="4FE4S_FER_1"/>
    <property type="match status" value="1"/>
</dbReference>
<evidence type="ECO:0000313" key="5">
    <source>
        <dbReference type="EMBL" id="AZR72460.1"/>
    </source>
</evidence>
<feature type="domain" description="4Fe-4S ferredoxin-type" evidence="4">
    <location>
        <begin position="2"/>
        <end position="33"/>
    </location>
</feature>
<dbReference type="GO" id="GO:0051536">
    <property type="term" value="F:iron-sulfur cluster binding"/>
    <property type="evidence" value="ECO:0007669"/>
    <property type="project" value="UniProtKB-KW"/>
</dbReference>
<keyword evidence="6" id="KW-1185">Reference proteome</keyword>
<accession>A0A3S9SW46</accession>
<evidence type="ECO:0000313" key="6">
    <source>
        <dbReference type="Proteomes" id="UP000267250"/>
    </source>
</evidence>
<sequence length="66" mass="7250">MKKAYIDPKKCDRSPFCPAKRVCPVQAITQEKNSIFSTGPAKVDPEKCIGCGKCLNFCPGQAITMR</sequence>
<dbReference type="RefSeq" id="WP_127015790.1">
    <property type="nucleotide sequence ID" value="NZ_CP016379.1"/>
</dbReference>
<dbReference type="InterPro" id="IPR057431">
    <property type="entry name" value="LdpA_Fe-S-bd"/>
</dbReference>
<evidence type="ECO:0000256" key="1">
    <source>
        <dbReference type="ARBA" id="ARBA00022723"/>
    </source>
</evidence>
<evidence type="ECO:0000256" key="2">
    <source>
        <dbReference type="ARBA" id="ARBA00023004"/>
    </source>
</evidence>
<dbReference type="Proteomes" id="UP000267250">
    <property type="component" value="Chromosome"/>
</dbReference>
<gene>
    <name evidence="5" type="ORF">BBF96_03125</name>
</gene>
<dbReference type="SUPFAM" id="SSF54862">
    <property type="entry name" value="4Fe-4S ferredoxins"/>
    <property type="match status" value="1"/>
</dbReference>
<organism evidence="5 6">
    <name type="scientific">Anoxybacter fermentans</name>
    <dbReference type="NCBI Taxonomy" id="1323375"/>
    <lineage>
        <taxon>Bacteria</taxon>
        <taxon>Bacillati</taxon>
        <taxon>Bacillota</taxon>
        <taxon>Clostridia</taxon>
        <taxon>Halanaerobiales</taxon>
        <taxon>Anoxybacter</taxon>
    </lineage>
</organism>
<dbReference type="InterPro" id="IPR017900">
    <property type="entry name" value="4Fe4S_Fe_S_CS"/>
</dbReference>